<feature type="transmembrane region" description="Helical" evidence="8">
    <location>
        <begin position="21"/>
        <end position="46"/>
    </location>
</feature>
<dbReference type="InterPro" id="IPR011527">
    <property type="entry name" value="ABC1_TM_dom"/>
</dbReference>
<dbReference type="PROSITE" id="PS50893">
    <property type="entry name" value="ABC_TRANSPORTER_2"/>
    <property type="match status" value="1"/>
</dbReference>
<dbReference type="Gene3D" id="1.20.1560.10">
    <property type="entry name" value="ABC transporter type 1, transmembrane domain"/>
    <property type="match status" value="1"/>
</dbReference>
<dbReference type="SMART" id="SM00382">
    <property type="entry name" value="AAA"/>
    <property type="match status" value="1"/>
</dbReference>
<keyword evidence="3 8" id="KW-0812">Transmembrane</keyword>
<accession>A0A0D0JH14</accession>
<organism evidence="11 12">
    <name type="scientific">Pseudomonas fulva</name>
    <dbReference type="NCBI Taxonomy" id="47880"/>
    <lineage>
        <taxon>Bacteria</taxon>
        <taxon>Pseudomonadati</taxon>
        <taxon>Pseudomonadota</taxon>
        <taxon>Gammaproteobacteria</taxon>
        <taxon>Pseudomonadales</taxon>
        <taxon>Pseudomonadaceae</taxon>
        <taxon>Pseudomonas</taxon>
    </lineage>
</organism>
<evidence type="ECO:0000259" key="10">
    <source>
        <dbReference type="PROSITE" id="PS50929"/>
    </source>
</evidence>
<sequence>MRTLHLFLRLSRPFWASRAGWPGWLLLASVFAMGIGIVQVNVYINAWSKTFYDTLATFDGSALLDLMGSYALAICALVVVIASKNWLTKALILRWRQHLNDHMLEHWLGERRYYRLGLSGEPDHPDQRIAEDVHLLADKTVGLIVSLFINTMQIGAFVSVLWQLSGTQTFTLGDYSVTLDGYLVWAVLIYTLIGTLVTHWLGQPLHALNYERQRSEAAFRADLLRKREHAEQIALYGGEQAERQSLGLRFAAIADNWRGLMRRELKLGTFTVGYDRVSNIVPVFIALPAFLAKTITLGGLMQIRTAFGAVHGSLSWFIYSYRTLMEWSATVQRLGQFQQAMERLEPVELSQGEALNTCGLDVLRPNGEALLCGLTLQARPGEWLRLAGASGLGKTTLLRTLMGLWPHHRGSWQLPGGRSLLLPQKPYLASGRLDQLLAYPATQIPQVLELIGALQDVGLDHLIHELDREAEWGRELSGGEQQRLALARALLYRPDTLYLDEATNQLDEHAACGLLARLRERLPTCTLIGVSHQPAVQRLFERSIDLQECGTACKPATPELLPT</sequence>
<feature type="transmembrane region" description="Helical" evidence="8">
    <location>
        <begin position="66"/>
        <end position="87"/>
    </location>
</feature>
<evidence type="ECO:0000256" key="2">
    <source>
        <dbReference type="ARBA" id="ARBA00022448"/>
    </source>
</evidence>
<comment type="caution">
    <text evidence="11">The sequence shown here is derived from an EMBL/GenBank/DDBJ whole genome shotgun (WGS) entry which is preliminary data.</text>
</comment>
<evidence type="ECO:0000256" key="7">
    <source>
        <dbReference type="ARBA" id="ARBA00023136"/>
    </source>
</evidence>
<name>A0A0D0JH14_9PSED</name>
<evidence type="ECO:0000256" key="8">
    <source>
        <dbReference type="SAM" id="Phobius"/>
    </source>
</evidence>
<gene>
    <name evidence="11" type="ORF">RU08_03350</name>
</gene>
<dbReference type="Gene3D" id="3.40.50.300">
    <property type="entry name" value="P-loop containing nucleotide triphosphate hydrolases"/>
    <property type="match status" value="1"/>
</dbReference>
<dbReference type="InterPro" id="IPR003439">
    <property type="entry name" value="ABC_transporter-like_ATP-bd"/>
</dbReference>
<evidence type="ECO:0000256" key="5">
    <source>
        <dbReference type="ARBA" id="ARBA00022840"/>
    </source>
</evidence>
<dbReference type="GO" id="GO:0140359">
    <property type="term" value="F:ABC-type transporter activity"/>
    <property type="evidence" value="ECO:0007669"/>
    <property type="project" value="InterPro"/>
</dbReference>
<feature type="transmembrane region" description="Helical" evidence="8">
    <location>
        <begin position="182"/>
        <end position="202"/>
    </location>
</feature>
<dbReference type="GO" id="GO:0005886">
    <property type="term" value="C:plasma membrane"/>
    <property type="evidence" value="ECO:0007669"/>
    <property type="project" value="UniProtKB-SubCell"/>
</dbReference>
<comment type="subcellular location">
    <subcellularLocation>
        <location evidence="1">Cell membrane</location>
        <topology evidence="1">Multi-pass membrane protein</topology>
    </subcellularLocation>
</comment>
<evidence type="ECO:0000313" key="11">
    <source>
        <dbReference type="EMBL" id="KIQ05242.1"/>
    </source>
</evidence>
<dbReference type="AlphaFoldDB" id="A0A0D0JH14"/>
<dbReference type="SUPFAM" id="SSF52540">
    <property type="entry name" value="P-loop containing nucleoside triphosphate hydrolases"/>
    <property type="match status" value="1"/>
</dbReference>
<keyword evidence="5 11" id="KW-0067">ATP-binding</keyword>
<keyword evidence="2" id="KW-0813">Transport</keyword>
<evidence type="ECO:0000256" key="4">
    <source>
        <dbReference type="ARBA" id="ARBA00022741"/>
    </source>
</evidence>
<dbReference type="Pfam" id="PF00005">
    <property type="entry name" value="ABC_tran"/>
    <property type="match status" value="1"/>
</dbReference>
<keyword evidence="4" id="KW-0547">Nucleotide-binding</keyword>
<dbReference type="GO" id="GO:0016887">
    <property type="term" value="F:ATP hydrolysis activity"/>
    <property type="evidence" value="ECO:0007669"/>
    <property type="project" value="InterPro"/>
</dbReference>
<dbReference type="InterPro" id="IPR003593">
    <property type="entry name" value="AAA+_ATPase"/>
</dbReference>
<dbReference type="PROSITE" id="PS00211">
    <property type="entry name" value="ABC_TRANSPORTER_1"/>
    <property type="match status" value="1"/>
</dbReference>
<dbReference type="Proteomes" id="UP000032068">
    <property type="component" value="Unassembled WGS sequence"/>
</dbReference>
<dbReference type="SUPFAM" id="SSF90123">
    <property type="entry name" value="ABC transporter transmembrane region"/>
    <property type="match status" value="1"/>
</dbReference>
<protein>
    <submittedName>
        <fullName evidence="11">ABC transporter ATP-binding protein</fullName>
    </submittedName>
</protein>
<evidence type="ECO:0000313" key="12">
    <source>
        <dbReference type="Proteomes" id="UP000032068"/>
    </source>
</evidence>
<dbReference type="PROSITE" id="PS50929">
    <property type="entry name" value="ABC_TM1F"/>
    <property type="match status" value="1"/>
</dbReference>
<dbReference type="Pfam" id="PF06472">
    <property type="entry name" value="ABC_membrane_2"/>
    <property type="match status" value="1"/>
</dbReference>
<evidence type="ECO:0000259" key="9">
    <source>
        <dbReference type="PROSITE" id="PS50893"/>
    </source>
</evidence>
<keyword evidence="6 8" id="KW-1133">Transmembrane helix</keyword>
<feature type="transmembrane region" description="Helical" evidence="8">
    <location>
        <begin position="141"/>
        <end position="162"/>
    </location>
</feature>
<dbReference type="GO" id="GO:0005524">
    <property type="term" value="F:ATP binding"/>
    <property type="evidence" value="ECO:0007669"/>
    <property type="project" value="UniProtKB-KW"/>
</dbReference>
<proteinExistence type="predicted"/>
<dbReference type="PANTHER" id="PTHR11384">
    <property type="entry name" value="ATP-BINDING CASSETTE, SUB-FAMILY D MEMBER"/>
    <property type="match status" value="1"/>
</dbReference>
<feature type="domain" description="ABC transmembrane type-1" evidence="10">
    <location>
        <begin position="40"/>
        <end position="326"/>
    </location>
</feature>
<evidence type="ECO:0000256" key="3">
    <source>
        <dbReference type="ARBA" id="ARBA00022692"/>
    </source>
</evidence>
<reference evidence="11 12" key="1">
    <citation type="submission" date="2014-12" db="EMBL/GenBank/DDBJ databases">
        <title>16Stimator: statistical estimation of ribosomal gene copy numbers from draft genome assemblies.</title>
        <authorList>
            <person name="Perisin M.A."/>
            <person name="Vetter M."/>
            <person name="Gilbert J.A."/>
            <person name="Bergelson J."/>
        </authorList>
    </citation>
    <scope>NUCLEOTIDE SEQUENCE [LARGE SCALE GENOMIC DNA]</scope>
    <source>
        <strain evidence="11 12">MEJ086</strain>
    </source>
</reference>
<dbReference type="InterPro" id="IPR050835">
    <property type="entry name" value="ABC_transporter_sub-D"/>
</dbReference>
<dbReference type="OrthoDB" id="9810134at2"/>
<dbReference type="InterPro" id="IPR027417">
    <property type="entry name" value="P-loop_NTPase"/>
</dbReference>
<dbReference type="EMBL" id="JXQW01000006">
    <property type="protein sequence ID" value="KIQ05242.1"/>
    <property type="molecule type" value="Genomic_DNA"/>
</dbReference>
<feature type="domain" description="ABC transporter" evidence="9">
    <location>
        <begin position="355"/>
        <end position="563"/>
    </location>
</feature>
<dbReference type="InterPro" id="IPR036640">
    <property type="entry name" value="ABC1_TM_sf"/>
</dbReference>
<dbReference type="PANTHER" id="PTHR11384:SF59">
    <property type="entry name" value="LYSOSOMAL COBALAMIN TRANSPORTER ABCD4"/>
    <property type="match status" value="1"/>
</dbReference>
<dbReference type="RefSeq" id="WP_042552389.1">
    <property type="nucleotide sequence ID" value="NZ_JXQW01000006.1"/>
</dbReference>
<evidence type="ECO:0000256" key="6">
    <source>
        <dbReference type="ARBA" id="ARBA00022989"/>
    </source>
</evidence>
<evidence type="ECO:0000256" key="1">
    <source>
        <dbReference type="ARBA" id="ARBA00004651"/>
    </source>
</evidence>
<keyword evidence="7 8" id="KW-0472">Membrane</keyword>
<dbReference type="InterPro" id="IPR017871">
    <property type="entry name" value="ABC_transporter-like_CS"/>
</dbReference>